<reference evidence="2" key="1">
    <citation type="journal article" date="2019" name="Int. J. Syst. Evol. Microbiol.">
        <title>The Global Catalogue of Microorganisms (GCM) 10K type strain sequencing project: providing services to taxonomists for standard genome sequencing and annotation.</title>
        <authorList>
            <consortium name="The Broad Institute Genomics Platform"/>
            <consortium name="The Broad Institute Genome Sequencing Center for Infectious Disease"/>
            <person name="Wu L."/>
            <person name="Ma J."/>
        </authorList>
    </citation>
    <scope>NUCLEOTIDE SEQUENCE [LARGE SCALE GENOMIC DNA]</scope>
    <source>
        <strain evidence="2">CGMCC 4.1641</strain>
    </source>
</reference>
<keyword evidence="2" id="KW-1185">Reference proteome</keyword>
<sequence length="435" mass="49332">MTKDTLQLSQKWRDEGLRYASEVNAYVRRGLESNWEEPGEEPSEDSRRELASQVYKIIKQANKTGELETLREQFPAASWPFGETHRQLMRAVCPIAFLHDGTFLVAAQNEDLSRTVYVMDKQRAIRIEHVQAASCSADGRDIALMDEQGVRVVRGPDRELNGTLLATYTWAAIIDQLREKYPDIETLQPHSYRNADVIPFTDGTKLLMVSHDGIYVIEEAGALLLHPAADNIREWAEEEDELTASLSMPHGAVSRSGRWMAYGSQDSGHLLLDQEKWIVYPFEPISSYPHYSLFSANDENVWFNACHFYNGCTIGISLPAIEQDDLNKEPSSIDDSMRVYAGVALQKGNIMGDAYGYLRMIDLDGNELWRYYVSGTISGMALHPDETTLLVGTYNGMLHVLDLTSTEPSPYEIGTSSIRESYRWIIWDTRKPLCW</sequence>
<dbReference type="EMBL" id="JBHSED010000065">
    <property type="protein sequence ID" value="MFC4306612.1"/>
    <property type="molecule type" value="Genomic_DNA"/>
</dbReference>
<gene>
    <name evidence="1" type="ORF">ACFO1S_24645</name>
</gene>
<protein>
    <submittedName>
        <fullName evidence="1">PQQ-binding-like beta-propeller repeat protein</fullName>
    </submittedName>
</protein>
<dbReference type="RefSeq" id="WP_204602426.1">
    <property type="nucleotide sequence ID" value="NZ_JBHSED010000065.1"/>
</dbReference>
<evidence type="ECO:0000313" key="2">
    <source>
        <dbReference type="Proteomes" id="UP001595755"/>
    </source>
</evidence>
<organism evidence="1 2">
    <name type="scientific">Cohnella boryungensis</name>
    <dbReference type="NCBI Taxonomy" id="768479"/>
    <lineage>
        <taxon>Bacteria</taxon>
        <taxon>Bacillati</taxon>
        <taxon>Bacillota</taxon>
        <taxon>Bacilli</taxon>
        <taxon>Bacillales</taxon>
        <taxon>Paenibacillaceae</taxon>
        <taxon>Cohnella</taxon>
    </lineage>
</organism>
<dbReference type="Gene3D" id="2.130.10.10">
    <property type="entry name" value="YVTN repeat-like/Quinoprotein amine dehydrogenase"/>
    <property type="match status" value="1"/>
</dbReference>
<accession>A0ABV8SIA4</accession>
<proteinExistence type="predicted"/>
<name>A0ABV8SIA4_9BACL</name>
<dbReference type="Proteomes" id="UP001595755">
    <property type="component" value="Unassembled WGS sequence"/>
</dbReference>
<dbReference type="SUPFAM" id="SSF50998">
    <property type="entry name" value="Quinoprotein alcohol dehydrogenase-like"/>
    <property type="match status" value="1"/>
</dbReference>
<evidence type="ECO:0000313" key="1">
    <source>
        <dbReference type="EMBL" id="MFC4306612.1"/>
    </source>
</evidence>
<dbReference type="InterPro" id="IPR011047">
    <property type="entry name" value="Quinoprotein_ADH-like_sf"/>
</dbReference>
<comment type="caution">
    <text evidence="1">The sequence shown here is derived from an EMBL/GenBank/DDBJ whole genome shotgun (WGS) entry which is preliminary data.</text>
</comment>
<dbReference type="InterPro" id="IPR015943">
    <property type="entry name" value="WD40/YVTN_repeat-like_dom_sf"/>
</dbReference>